<keyword evidence="2" id="KW-1185">Reference proteome</keyword>
<dbReference type="EMBL" id="JANIIK010000111">
    <property type="protein sequence ID" value="KAJ3594479.1"/>
    <property type="molecule type" value="Genomic_DNA"/>
</dbReference>
<evidence type="ECO:0000313" key="2">
    <source>
        <dbReference type="Proteomes" id="UP001148018"/>
    </source>
</evidence>
<gene>
    <name evidence="1" type="ORF">NHX12_003786</name>
</gene>
<organism evidence="1 2">
    <name type="scientific">Muraenolepis orangiensis</name>
    <name type="common">Patagonian moray cod</name>
    <dbReference type="NCBI Taxonomy" id="630683"/>
    <lineage>
        <taxon>Eukaryota</taxon>
        <taxon>Metazoa</taxon>
        <taxon>Chordata</taxon>
        <taxon>Craniata</taxon>
        <taxon>Vertebrata</taxon>
        <taxon>Euteleostomi</taxon>
        <taxon>Actinopterygii</taxon>
        <taxon>Neopterygii</taxon>
        <taxon>Teleostei</taxon>
        <taxon>Neoteleostei</taxon>
        <taxon>Acanthomorphata</taxon>
        <taxon>Zeiogadaria</taxon>
        <taxon>Gadariae</taxon>
        <taxon>Gadiformes</taxon>
        <taxon>Muraenolepidoidei</taxon>
        <taxon>Muraenolepididae</taxon>
        <taxon>Muraenolepis</taxon>
    </lineage>
</organism>
<protein>
    <submittedName>
        <fullName evidence="1">Uncharacterized protein</fullName>
    </submittedName>
</protein>
<name>A0A9Q0DTZ7_9TELE</name>
<accession>A0A9Q0DTZ7</accession>
<comment type="caution">
    <text evidence="1">The sequence shown here is derived from an EMBL/GenBank/DDBJ whole genome shotgun (WGS) entry which is preliminary data.</text>
</comment>
<proteinExistence type="predicted"/>
<sequence>CPGLAFIISIPPEASPGWHHSELESPCCIRLCLNTNYLNTNYLNTNYLNTNYLNTNYLNTNYLQTPTTSTPTTSKHKLPPNNNHIDQHVDVKEPTQRIFIVCLLCDGSALCVRPVSWPGLHYQHPTRGFTWLASQ</sequence>
<dbReference type="Proteomes" id="UP001148018">
    <property type="component" value="Unassembled WGS sequence"/>
</dbReference>
<dbReference type="AlphaFoldDB" id="A0A9Q0DTZ7"/>
<evidence type="ECO:0000313" key="1">
    <source>
        <dbReference type="EMBL" id="KAJ3594479.1"/>
    </source>
</evidence>
<feature type="non-terminal residue" evidence="1">
    <location>
        <position position="1"/>
    </location>
</feature>
<reference evidence="1" key="1">
    <citation type="submission" date="2022-07" db="EMBL/GenBank/DDBJ databases">
        <title>Chromosome-level genome of Muraenolepis orangiensis.</title>
        <authorList>
            <person name="Kim J."/>
        </authorList>
    </citation>
    <scope>NUCLEOTIDE SEQUENCE</scope>
    <source>
        <strain evidence="1">KU_S4_2022</strain>
        <tissue evidence="1">Muscle</tissue>
    </source>
</reference>